<gene>
    <name evidence="4" type="primary">fbp</name>
    <name evidence="5" type="ORF">SAMN02745249_00534</name>
</gene>
<evidence type="ECO:0000256" key="1">
    <source>
        <dbReference type="ARBA" id="ARBA00022801"/>
    </source>
</evidence>
<comment type="catalytic activity">
    <reaction evidence="4">
        <text>beta-D-fructose 1,6-bisphosphate + H2O = beta-D-fructose 6-phosphate + phosphate</text>
        <dbReference type="Rhea" id="RHEA:11064"/>
        <dbReference type="ChEBI" id="CHEBI:15377"/>
        <dbReference type="ChEBI" id="CHEBI:32966"/>
        <dbReference type="ChEBI" id="CHEBI:43474"/>
        <dbReference type="ChEBI" id="CHEBI:57634"/>
        <dbReference type="EC" id="3.1.3.11"/>
    </reaction>
</comment>
<dbReference type="EC" id="3.1.3.11" evidence="4"/>
<dbReference type="OrthoDB" id="9779903at2"/>
<comment type="cofactor">
    <cofactor evidence="4">
        <name>Mn(2+)</name>
        <dbReference type="ChEBI" id="CHEBI:29035"/>
    </cofactor>
</comment>
<dbReference type="GO" id="GO:0042132">
    <property type="term" value="F:fructose 1,6-bisphosphate 1-phosphatase activity"/>
    <property type="evidence" value="ECO:0007669"/>
    <property type="project" value="UniProtKB-UniRule"/>
</dbReference>
<keyword evidence="3 4" id="KW-0119">Carbohydrate metabolism</keyword>
<dbReference type="CDD" id="cd00838">
    <property type="entry name" value="MPP_superfamily"/>
    <property type="match status" value="1"/>
</dbReference>
<sequence>MKKELKYLGLLSEQFPNISAVTTEIINLEAIMELPKATEHFISDLHGEYEAVSHVLHNGSGNVKEKINEVFSGRLDSEQINQLATIIYYPERKVASIIKTLSSQEEREEFYHDTILALVELGQFVVSKYTRSKVRKAMDPDLSYIMEELLFKDSILSNKEPYYHNIIQNVINLEAADLLIISLSELIQDLIVDHLHVLGDIYDRGPAPDKILNLLMEKKSLDIQWGNHDVLWMGAASGSKVAIANVLRICARYDNLEVIEDSYGISLRALASFAERVYPENGSQSFQPKLDDVAIHFPEEDKQLASIQQAIAILQFKLEYEVISRNPEFKANDRLLLHKINYEENTITIDNKTYPLKNTYFPTIDPENPYKLSEDEEWMINRLQADFLNSQPLQKHISFLYSKGNMYNIYNDNLLIHGCIPLNEDGSFMLVDVNGKKYKGKELLDKFEEILRQAYLNRQEDEAKNPVLDYMWYMWQGVGSSLFGKTKMTTFERYYIDDKITHEEPKNPYFTLREEKEIVENILEEFGVDSSKGRIINGHTPVKERSGEEPIKAEGKLLVIDGGFSKAYQPTTGLAGYTLLYNSFGMQLVTHQPFTNIEDAIEKELDIISTRRVVDRELERMTVRETDVGQLLEEQVADLKELLRAYRSGKIAEKVSNRNPNVE</sequence>
<proteinExistence type="inferred from homology"/>
<evidence type="ECO:0000256" key="3">
    <source>
        <dbReference type="ARBA" id="ARBA00023277"/>
    </source>
</evidence>
<dbReference type="STRING" id="1121025.SAMN02745249_00534"/>
<dbReference type="RefSeq" id="WP_073295939.1">
    <property type="nucleotide sequence ID" value="NZ_FQUF01000006.1"/>
</dbReference>
<accession>A0A1M4TW69</accession>
<dbReference type="HAMAP" id="MF_01854">
    <property type="entry name" value="FBPase_class3"/>
    <property type="match status" value="1"/>
</dbReference>
<keyword evidence="6" id="KW-1185">Reference proteome</keyword>
<dbReference type="Pfam" id="PF06874">
    <property type="entry name" value="FBPase_2"/>
    <property type="match status" value="1"/>
</dbReference>
<evidence type="ECO:0000313" key="5">
    <source>
        <dbReference type="EMBL" id="SHE48666.1"/>
    </source>
</evidence>
<keyword evidence="2 4" id="KW-0464">Manganese</keyword>
<dbReference type="InterPro" id="IPR009164">
    <property type="entry name" value="FBPtase_class3"/>
</dbReference>
<protein>
    <recommendedName>
        <fullName evidence="4">Fructose-1,6-bisphosphatase class 3</fullName>
        <shortName evidence="4">FBPase class 3</shortName>
        <ecNumber evidence="4">3.1.3.11</ecNumber>
    </recommendedName>
    <alternativeName>
        <fullName evidence="4">D-fructose-1,6-bisphosphate 1-phosphohydrolase class 3</fullName>
    </alternativeName>
</protein>
<organism evidence="5 6">
    <name type="scientific">Atopostipes suicloacalis DSM 15692</name>
    <dbReference type="NCBI Taxonomy" id="1121025"/>
    <lineage>
        <taxon>Bacteria</taxon>
        <taxon>Bacillati</taxon>
        <taxon>Bacillota</taxon>
        <taxon>Bacilli</taxon>
        <taxon>Lactobacillales</taxon>
        <taxon>Carnobacteriaceae</taxon>
        <taxon>Atopostipes</taxon>
    </lineage>
</organism>
<keyword evidence="1 4" id="KW-0378">Hydrolase</keyword>
<dbReference type="EMBL" id="FQUF01000006">
    <property type="protein sequence ID" value="SHE48666.1"/>
    <property type="molecule type" value="Genomic_DNA"/>
</dbReference>
<dbReference type="Gene3D" id="3.60.21.10">
    <property type="match status" value="1"/>
</dbReference>
<reference evidence="5 6" key="1">
    <citation type="submission" date="2016-11" db="EMBL/GenBank/DDBJ databases">
        <authorList>
            <person name="Jaros S."/>
            <person name="Januszkiewicz K."/>
            <person name="Wedrychowicz H."/>
        </authorList>
    </citation>
    <scope>NUCLEOTIDE SEQUENCE [LARGE SCALE GENOMIC DNA]</scope>
    <source>
        <strain evidence="5 6">DSM 15692</strain>
    </source>
</reference>
<dbReference type="InterPro" id="IPR029052">
    <property type="entry name" value="Metallo-depent_PP-like"/>
</dbReference>
<dbReference type="GO" id="GO:0006094">
    <property type="term" value="P:gluconeogenesis"/>
    <property type="evidence" value="ECO:0007669"/>
    <property type="project" value="UniProtKB-UniRule"/>
</dbReference>
<evidence type="ECO:0000256" key="2">
    <source>
        <dbReference type="ARBA" id="ARBA00023211"/>
    </source>
</evidence>
<evidence type="ECO:0000313" key="6">
    <source>
        <dbReference type="Proteomes" id="UP000184128"/>
    </source>
</evidence>
<dbReference type="UniPathway" id="UPA00138"/>
<dbReference type="SUPFAM" id="SSF56300">
    <property type="entry name" value="Metallo-dependent phosphatases"/>
    <property type="match status" value="1"/>
</dbReference>
<dbReference type="Proteomes" id="UP000184128">
    <property type="component" value="Unassembled WGS sequence"/>
</dbReference>
<name>A0A1M4TW69_9LACT</name>
<dbReference type="AlphaFoldDB" id="A0A1M4TW69"/>
<comment type="pathway">
    <text evidence="4">Carbohydrate biosynthesis; gluconeogenesis.</text>
</comment>
<dbReference type="PIRSF" id="PIRSF000906">
    <property type="entry name" value="FBPtase_Bacill"/>
    <property type="match status" value="1"/>
</dbReference>
<evidence type="ECO:0000256" key="4">
    <source>
        <dbReference type="HAMAP-Rule" id="MF_01854"/>
    </source>
</evidence>
<comment type="similarity">
    <text evidence="4">Belongs to the FBPase class 3 family.</text>
</comment>